<dbReference type="EMBL" id="FMVJ01000009">
    <property type="protein sequence ID" value="SCY98314.1"/>
    <property type="molecule type" value="Genomic_DNA"/>
</dbReference>
<evidence type="ECO:0000256" key="1">
    <source>
        <dbReference type="SAM" id="Phobius"/>
    </source>
</evidence>
<proteinExistence type="predicted"/>
<reference evidence="2 3" key="1">
    <citation type="submission" date="2016-10" db="EMBL/GenBank/DDBJ databases">
        <authorList>
            <person name="de Groot N.N."/>
        </authorList>
    </citation>
    <scope>NUCLEOTIDE SEQUENCE [LARGE SCALE GENOMIC DNA]</scope>
    <source>
        <strain evidence="2 3">CGMCC 1.7666</strain>
    </source>
</reference>
<keyword evidence="1" id="KW-1133">Transmembrane helix</keyword>
<gene>
    <name evidence="2" type="ORF">SAMN02927923_03215</name>
</gene>
<dbReference type="OrthoDB" id="7433521at2"/>
<keyword evidence="3" id="KW-1185">Reference proteome</keyword>
<keyword evidence="1" id="KW-0472">Membrane</keyword>
<protein>
    <submittedName>
        <fullName evidence="2">Uncharacterized protein</fullName>
    </submittedName>
</protein>
<name>A0A1G5KD16_9HYPH</name>
<dbReference type="RefSeq" id="WP_091136741.1">
    <property type="nucleotide sequence ID" value="NZ_FMVJ01000009.1"/>
</dbReference>
<dbReference type="Proteomes" id="UP000199569">
    <property type="component" value="Unassembled WGS sequence"/>
</dbReference>
<dbReference type="AlphaFoldDB" id="A0A1G5KD16"/>
<evidence type="ECO:0000313" key="2">
    <source>
        <dbReference type="EMBL" id="SCY98314.1"/>
    </source>
</evidence>
<organism evidence="2 3">
    <name type="scientific">Microvirga guangxiensis</name>
    <dbReference type="NCBI Taxonomy" id="549386"/>
    <lineage>
        <taxon>Bacteria</taxon>
        <taxon>Pseudomonadati</taxon>
        <taxon>Pseudomonadota</taxon>
        <taxon>Alphaproteobacteria</taxon>
        <taxon>Hyphomicrobiales</taxon>
        <taxon>Methylobacteriaceae</taxon>
        <taxon>Microvirga</taxon>
    </lineage>
</organism>
<feature type="transmembrane region" description="Helical" evidence="1">
    <location>
        <begin position="62"/>
        <end position="83"/>
    </location>
</feature>
<dbReference type="STRING" id="549386.SAMN02927923_03215"/>
<keyword evidence="1" id="KW-0812">Transmembrane</keyword>
<feature type="transmembrane region" description="Helical" evidence="1">
    <location>
        <begin position="6"/>
        <end position="24"/>
    </location>
</feature>
<accession>A0A1G5KD16</accession>
<evidence type="ECO:0000313" key="3">
    <source>
        <dbReference type="Proteomes" id="UP000199569"/>
    </source>
</evidence>
<sequence>MTLLLTGLEIAAMVAALVAAFLWWQSCRRTVRRVSRYEELDAADLNRLVVAINRNQLLNGRAALASAVAAFLAASSFAAAAILP</sequence>